<dbReference type="SMART" id="SM00849">
    <property type="entry name" value="Lactamase_B"/>
    <property type="match status" value="1"/>
</dbReference>
<dbReference type="PROSITE" id="PS51318">
    <property type="entry name" value="TAT"/>
    <property type="match status" value="1"/>
</dbReference>
<dbReference type="InterPro" id="IPR006311">
    <property type="entry name" value="TAT_signal"/>
</dbReference>
<protein>
    <recommendedName>
        <fullName evidence="1">Metallo-beta-lactamase domain-containing protein</fullName>
    </recommendedName>
</protein>
<proteinExistence type="predicted"/>
<evidence type="ECO:0000313" key="2">
    <source>
        <dbReference type="EMBL" id="GIF04296.1"/>
    </source>
</evidence>
<reference evidence="2" key="1">
    <citation type="submission" date="2021-01" db="EMBL/GenBank/DDBJ databases">
        <title>Whole genome shotgun sequence of Actinoplanes siamensis NBRC 109076.</title>
        <authorList>
            <person name="Komaki H."/>
            <person name="Tamura T."/>
        </authorList>
    </citation>
    <scope>NUCLEOTIDE SEQUENCE</scope>
    <source>
        <strain evidence="2">NBRC 109076</strain>
    </source>
</reference>
<dbReference type="Gene3D" id="3.60.15.10">
    <property type="entry name" value="Ribonuclease Z/Hydroxyacylglutathione hydrolase-like"/>
    <property type="match status" value="1"/>
</dbReference>
<accession>A0A919TI56</accession>
<dbReference type="InterPro" id="IPR001279">
    <property type="entry name" value="Metallo-B-lactamas"/>
</dbReference>
<feature type="domain" description="Metallo-beta-lactamase" evidence="1">
    <location>
        <begin position="58"/>
        <end position="221"/>
    </location>
</feature>
<dbReference type="AlphaFoldDB" id="A0A919TI56"/>
<dbReference type="Proteomes" id="UP000629619">
    <property type="component" value="Unassembled WGS sequence"/>
</dbReference>
<name>A0A919TI56_9ACTN</name>
<comment type="caution">
    <text evidence="2">The sequence shown here is derived from an EMBL/GenBank/DDBJ whole genome shotgun (WGS) entry which is preliminary data.</text>
</comment>
<dbReference type="PANTHER" id="PTHR42951:SF17">
    <property type="entry name" value="METALLO-BETA-LACTAMASE DOMAIN-CONTAINING PROTEIN"/>
    <property type="match status" value="1"/>
</dbReference>
<dbReference type="CDD" id="cd07721">
    <property type="entry name" value="yflN-like_MBL-fold"/>
    <property type="match status" value="1"/>
</dbReference>
<dbReference type="SUPFAM" id="SSF56281">
    <property type="entry name" value="Metallo-hydrolase/oxidoreductase"/>
    <property type="match status" value="1"/>
</dbReference>
<dbReference type="RefSeq" id="WP_203678099.1">
    <property type="nucleotide sequence ID" value="NZ_BOMW01000018.1"/>
</dbReference>
<dbReference type="PANTHER" id="PTHR42951">
    <property type="entry name" value="METALLO-BETA-LACTAMASE DOMAIN-CONTAINING"/>
    <property type="match status" value="1"/>
</dbReference>
<dbReference type="InterPro" id="IPR036866">
    <property type="entry name" value="RibonucZ/Hydroxyglut_hydro"/>
</dbReference>
<sequence>MTSRRLFVTAGAGVLGLAVVDTLTACSSSPASSPAPPTSPAPAPTALPAGWHRVNRSYVSAYALLRGSEAAVVDTGTPGSASAIEDALKAAGSGLAAVRHVILTHYHDDHIGGLAEMAPRLKASIYASVNDGANIVSDQEIKTLGDGAEVFGLRIVATPGHTPGHISIFEPATGTLVAGDALRTQNGLEGSDPQYTSDLAAAKQSVKKLATLDVRAILPGHGEPLTAGAKEALRTLAASL</sequence>
<evidence type="ECO:0000259" key="1">
    <source>
        <dbReference type="SMART" id="SM00849"/>
    </source>
</evidence>
<gene>
    <name evidence="2" type="ORF">Asi03nite_18340</name>
</gene>
<evidence type="ECO:0000313" key="3">
    <source>
        <dbReference type="Proteomes" id="UP000629619"/>
    </source>
</evidence>
<dbReference type="EMBL" id="BOMW01000018">
    <property type="protein sequence ID" value="GIF04296.1"/>
    <property type="molecule type" value="Genomic_DNA"/>
</dbReference>
<organism evidence="2 3">
    <name type="scientific">Actinoplanes siamensis</name>
    <dbReference type="NCBI Taxonomy" id="1223317"/>
    <lineage>
        <taxon>Bacteria</taxon>
        <taxon>Bacillati</taxon>
        <taxon>Actinomycetota</taxon>
        <taxon>Actinomycetes</taxon>
        <taxon>Micromonosporales</taxon>
        <taxon>Micromonosporaceae</taxon>
        <taxon>Actinoplanes</taxon>
    </lineage>
</organism>
<keyword evidence="3" id="KW-1185">Reference proteome</keyword>
<dbReference type="InterPro" id="IPR050855">
    <property type="entry name" value="NDM-1-like"/>
</dbReference>
<dbReference type="Pfam" id="PF00753">
    <property type="entry name" value="Lactamase_B"/>
    <property type="match status" value="1"/>
</dbReference>